<dbReference type="OrthoDB" id="2151624at2759"/>
<name>A0A1R3KUS9_9ROSI</name>
<organism evidence="7 8">
    <name type="scientific">Corchorus olitorius</name>
    <dbReference type="NCBI Taxonomy" id="93759"/>
    <lineage>
        <taxon>Eukaryota</taxon>
        <taxon>Viridiplantae</taxon>
        <taxon>Streptophyta</taxon>
        <taxon>Embryophyta</taxon>
        <taxon>Tracheophyta</taxon>
        <taxon>Spermatophyta</taxon>
        <taxon>Magnoliopsida</taxon>
        <taxon>eudicotyledons</taxon>
        <taxon>Gunneridae</taxon>
        <taxon>Pentapetalae</taxon>
        <taxon>rosids</taxon>
        <taxon>malvids</taxon>
        <taxon>Malvales</taxon>
        <taxon>Malvaceae</taxon>
        <taxon>Grewioideae</taxon>
        <taxon>Apeibeae</taxon>
        <taxon>Corchorus</taxon>
    </lineage>
</organism>
<dbReference type="InterPro" id="IPR001611">
    <property type="entry name" value="Leu-rich_rpt"/>
</dbReference>
<evidence type="ECO:0000313" key="7">
    <source>
        <dbReference type="EMBL" id="OMP10853.1"/>
    </source>
</evidence>
<keyword evidence="4" id="KW-0547">Nucleotide-binding</keyword>
<keyword evidence="3" id="KW-0677">Repeat</keyword>
<dbReference type="SUPFAM" id="SSF56112">
    <property type="entry name" value="Protein kinase-like (PK-like)"/>
    <property type="match status" value="1"/>
</dbReference>
<dbReference type="InterPro" id="IPR017441">
    <property type="entry name" value="Protein_kinase_ATP_BS"/>
</dbReference>
<dbReference type="PANTHER" id="PTHR48007:SF76">
    <property type="entry name" value="OS03G0145102 PROTEIN"/>
    <property type="match status" value="1"/>
</dbReference>
<dbReference type="Gene3D" id="1.10.510.10">
    <property type="entry name" value="Transferase(Phosphotransferase) domain 1"/>
    <property type="match status" value="1"/>
</dbReference>
<dbReference type="SMART" id="SM00219">
    <property type="entry name" value="TyrKc"/>
    <property type="match status" value="1"/>
</dbReference>
<dbReference type="PANTHER" id="PTHR48007">
    <property type="entry name" value="LEUCINE-RICH REPEAT RECEPTOR-LIKE PROTEIN KINASE PXC1"/>
    <property type="match status" value="1"/>
</dbReference>
<evidence type="ECO:0000256" key="5">
    <source>
        <dbReference type="SAM" id="SignalP"/>
    </source>
</evidence>
<dbReference type="SUPFAM" id="SSF52058">
    <property type="entry name" value="L domain-like"/>
    <property type="match status" value="1"/>
</dbReference>
<dbReference type="GO" id="GO:0004713">
    <property type="term" value="F:protein tyrosine kinase activity"/>
    <property type="evidence" value="ECO:0007669"/>
    <property type="project" value="InterPro"/>
</dbReference>
<dbReference type="Pfam" id="PF08263">
    <property type="entry name" value="LRRNT_2"/>
    <property type="match status" value="1"/>
</dbReference>
<evidence type="ECO:0000256" key="1">
    <source>
        <dbReference type="ARBA" id="ARBA00004370"/>
    </source>
</evidence>
<evidence type="ECO:0000256" key="2">
    <source>
        <dbReference type="ARBA" id="ARBA00022614"/>
    </source>
</evidence>
<dbReference type="AlphaFoldDB" id="A0A1R3KUS9"/>
<accession>A0A1R3KUS9</accession>
<protein>
    <recommendedName>
        <fullName evidence="6">Tyrosine-protein kinase catalytic domain-containing protein</fullName>
    </recommendedName>
</protein>
<evidence type="ECO:0000313" key="8">
    <source>
        <dbReference type="Proteomes" id="UP000187203"/>
    </source>
</evidence>
<keyword evidence="5" id="KW-0732">Signal</keyword>
<dbReference type="GO" id="GO:0005524">
    <property type="term" value="F:ATP binding"/>
    <property type="evidence" value="ECO:0007669"/>
    <property type="project" value="UniProtKB-UniRule"/>
</dbReference>
<dbReference type="Gene3D" id="3.30.200.20">
    <property type="entry name" value="Phosphorylase Kinase, domain 1"/>
    <property type="match status" value="1"/>
</dbReference>
<dbReference type="Pfam" id="PF00560">
    <property type="entry name" value="LRR_1"/>
    <property type="match status" value="1"/>
</dbReference>
<evidence type="ECO:0000256" key="3">
    <source>
        <dbReference type="ARBA" id="ARBA00022737"/>
    </source>
</evidence>
<dbReference type="InterPro" id="IPR032675">
    <property type="entry name" value="LRR_dom_sf"/>
</dbReference>
<keyword evidence="2" id="KW-0433">Leucine-rich repeat</keyword>
<feature type="signal peptide" evidence="5">
    <location>
        <begin position="1"/>
        <end position="21"/>
    </location>
</feature>
<gene>
    <name evidence="7" type="ORF">COLO4_04218</name>
</gene>
<dbReference type="InterPro" id="IPR020635">
    <property type="entry name" value="Tyr_kinase_cat_dom"/>
</dbReference>
<feature type="binding site" evidence="4">
    <location>
        <position position="261"/>
    </location>
    <ligand>
        <name>ATP</name>
        <dbReference type="ChEBI" id="CHEBI:30616"/>
    </ligand>
</feature>
<dbReference type="InterPro" id="IPR046959">
    <property type="entry name" value="PRK1-6/SRF4-like"/>
</dbReference>
<dbReference type="Proteomes" id="UP000187203">
    <property type="component" value="Unassembled WGS sequence"/>
</dbReference>
<dbReference type="GO" id="GO:0016020">
    <property type="term" value="C:membrane"/>
    <property type="evidence" value="ECO:0007669"/>
    <property type="project" value="UniProtKB-SubCell"/>
</dbReference>
<comment type="subcellular location">
    <subcellularLocation>
        <location evidence="1">Membrane</location>
    </subcellularLocation>
</comment>
<dbReference type="Gene3D" id="3.80.10.10">
    <property type="entry name" value="Ribonuclease Inhibitor"/>
    <property type="match status" value="1"/>
</dbReference>
<dbReference type="InterPro" id="IPR011009">
    <property type="entry name" value="Kinase-like_dom_sf"/>
</dbReference>
<sequence length="462" mass="52278">MAPRLGCKGLLHTLVCSLLSALSICLVDDISCLKSIKDSLDDPHDHLKNWNFNNDTEGFICHFAGIECWHSDENKVLNIRLGNMGLKGQFPEGIKKCQSLTLLDLSNNELSGPIPSNISHIFRYGTSLDLSFNKFSGSVPDFGDVGNTLNDERSYVGNPWLCGFPDQRNKLLRQFISTWILNRRIKNREDSHQTGKLLHLQDLLHENSRETSMLVNLVSRMSYSDLDEATNNFSADNIIGFGQMGTTYKATLPNGWLLAIKRLSNIQTFDEHFITELKTVGRLRHDNLVPLLGFCIESKEKLLNFEPKISNFGEAMLMKSNQIDWSSSFYVDSEFWELSFVKEDVYRFGILLLELITGDDPSKLVESSNAGDDQSLCKWVFDISEKADFYDIVDKSLIGRGFDLEIFQIFRVACDCVQPNSDTRPTMLEVLKAIRTIGKRHDIKTSSEVTKSTASECSELLK</sequence>
<evidence type="ECO:0000256" key="4">
    <source>
        <dbReference type="PROSITE-ProRule" id="PRU10141"/>
    </source>
</evidence>
<keyword evidence="8" id="KW-1185">Reference proteome</keyword>
<keyword evidence="4" id="KW-0067">ATP-binding</keyword>
<feature type="chain" id="PRO_5012367860" description="Tyrosine-protein kinase catalytic domain-containing protein" evidence="5">
    <location>
        <begin position="22"/>
        <end position="462"/>
    </location>
</feature>
<reference evidence="8" key="1">
    <citation type="submission" date="2013-09" db="EMBL/GenBank/DDBJ databases">
        <title>Corchorus olitorius genome sequencing.</title>
        <authorList>
            <person name="Alam M."/>
            <person name="Haque M.S."/>
            <person name="Islam M.S."/>
            <person name="Emdad E.M."/>
            <person name="Islam M.M."/>
            <person name="Ahmed B."/>
            <person name="Halim A."/>
            <person name="Hossen Q.M.M."/>
            <person name="Hossain M.Z."/>
            <person name="Ahmed R."/>
            <person name="Khan M.M."/>
            <person name="Islam R."/>
            <person name="Rashid M.M."/>
            <person name="Khan S.A."/>
            <person name="Rahman M.S."/>
            <person name="Alam M."/>
            <person name="Yahiya A.S."/>
            <person name="Khan M.S."/>
            <person name="Azam M.S."/>
            <person name="Haque T."/>
            <person name="Lashkar M.Z.H."/>
            <person name="Akhand A.I."/>
            <person name="Morshed G."/>
            <person name="Roy S."/>
            <person name="Uddin K.S."/>
            <person name="Rabeya T."/>
            <person name="Hossain A.S."/>
            <person name="Chowdhury A."/>
            <person name="Snigdha A.R."/>
            <person name="Mortoza M.S."/>
            <person name="Matin S.A."/>
            <person name="Hoque S.M.E."/>
            <person name="Islam M.K."/>
            <person name="Roy D.K."/>
            <person name="Haider R."/>
            <person name="Moosa M.M."/>
            <person name="Elias S.M."/>
            <person name="Hasan A.M."/>
            <person name="Jahan S."/>
            <person name="Shafiuddin M."/>
            <person name="Mahmood N."/>
            <person name="Shommy N.S."/>
        </authorList>
    </citation>
    <scope>NUCLEOTIDE SEQUENCE [LARGE SCALE GENOMIC DNA]</scope>
    <source>
        <strain evidence="8">cv. O-4</strain>
    </source>
</reference>
<dbReference type="PROSITE" id="PS00107">
    <property type="entry name" value="PROTEIN_KINASE_ATP"/>
    <property type="match status" value="1"/>
</dbReference>
<proteinExistence type="predicted"/>
<evidence type="ECO:0000259" key="6">
    <source>
        <dbReference type="SMART" id="SM00219"/>
    </source>
</evidence>
<dbReference type="EMBL" id="AWUE01011204">
    <property type="protein sequence ID" value="OMP10853.1"/>
    <property type="molecule type" value="Genomic_DNA"/>
</dbReference>
<feature type="domain" description="Tyrosine-protein kinase catalytic" evidence="6">
    <location>
        <begin position="233"/>
        <end position="434"/>
    </location>
</feature>
<comment type="caution">
    <text evidence="7">The sequence shown here is derived from an EMBL/GenBank/DDBJ whole genome shotgun (WGS) entry which is preliminary data.</text>
</comment>
<dbReference type="InterPro" id="IPR013210">
    <property type="entry name" value="LRR_N_plant-typ"/>
</dbReference>